<dbReference type="Proteomes" id="UP000549343">
    <property type="component" value="Unassembled WGS sequence"/>
</dbReference>
<reference evidence="5 6" key="2">
    <citation type="submission" date="2020-08" db="EMBL/GenBank/DDBJ databases">
        <title>Sequencing the genomes of 1000 actinobacteria strains.</title>
        <authorList>
            <person name="Klenk H.-P."/>
        </authorList>
    </citation>
    <scope>NUCLEOTIDE SEQUENCE [LARGE SCALE GENOMIC DNA]</scope>
    <source>
        <strain evidence="5 6">DSM 44772</strain>
    </source>
</reference>
<sequence length="652" mass="70764">MDTSAAVLAFVVGTAINTWVMAYGARRLLNVRFPLFRTVVAGAVGQGVASPIITSLIGDLDQRTLTPLAWFVCLGFACALLVSMTVLVLWEAFVPTGSVPSPLFWFGGVRSRAARTRRYWQITFIFLRHGLGPYLRGRARPASPQGRERLAHELTQALEQAGVAFVKLGQVLSTRRDVLPPEFVAELGRLQDRAAPVPWPEIERVIQDELGAPSADVFAAVDRTPLAAASVAQVHTATLRSGEEVVVKIQRPGIGTVVDRDLDIVGRLARTLQNRAGWARAFGVVDLADGFAAALREELDFRVEARNMASVAAAATARGGSDVVVPRPYDDLCTSRILVMQRLDGTALGKAGPRIDRQGLDRAKLAHALLDTLLRQIVLDGVFHADPHPGNVLLLDDGRLGLIDFGSVGRLDTELRGCLQRMLLAMNRGDAVAVTDAFLEVVARPDELDEQALVRALGAFMARHLGAGSAPDMTMFTDLFRLVARFDLAVPAEVAAVFRALATLEGGLTELAPGFAIVTEAQEFGETYLRERLRPASLQEAAADEMVSLLPMLRRLPRRLDRITAAAEAGRLTMNIRLFADEGDRRTVTGLLQQVLLTILASTAGVMAVMLLGLRDGPRMTPDVTLYQFFGYCGLVICSVLSLRVLAVIFRR</sequence>
<protein>
    <submittedName>
        <fullName evidence="4">AarF/UbiB family protein</fullName>
    </submittedName>
    <submittedName>
        <fullName evidence="5">Ubiquinone biosynthesis protein</fullName>
    </submittedName>
</protein>
<keyword evidence="2" id="KW-0472">Membrane</keyword>
<keyword evidence="5" id="KW-0830">Ubiquinone</keyword>
<accession>A0A7W7MW00</accession>
<reference evidence="4 7" key="1">
    <citation type="journal article" date="2019" name="Int. J. Syst. Evol. Microbiol.">
        <title>The Global Catalogue of Microorganisms (GCM) 10K type strain sequencing project: providing services to taxonomists for standard genome sequencing and annotation.</title>
        <authorList>
            <consortium name="The Broad Institute Genomics Platform"/>
            <consortium name="The Broad Institute Genome Sequencing Center for Infectious Disease"/>
            <person name="Wu L."/>
            <person name="Ma J."/>
        </authorList>
    </citation>
    <scope>NUCLEOTIDE SEQUENCE [LARGE SCALE GENOMIC DNA]</scope>
    <source>
        <strain evidence="4 7">JCM 10667</strain>
    </source>
</reference>
<dbReference type="PANTHER" id="PTHR10566:SF113">
    <property type="entry name" value="PROTEIN ACTIVITY OF BC1 COMPLEX KINASE 7, CHLOROPLASTIC"/>
    <property type="match status" value="1"/>
</dbReference>
<dbReference type="PANTHER" id="PTHR10566">
    <property type="entry name" value="CHAPERONE-ACTIVITY OF BC1 COMPLEX CABC1 -RELATED"/>
    <property type="match status" value="1"/>
</dbReference>
<evidence type="ECO:0000256" key="1">
    <source>
        <dbReference type="ARBA" id="ARBA00009670"/>
    </source>
</evidence>
<comment type="similarity">
    <text evidence="1">Belongs to the protein kinase superfamily. ADCK protein kinase family.</text>
</comment>
<feature type="transmembrane region" description="Helical" evidence="2">
    <location>
        <begin position="69"/>
        <end position="90"/>
    </location>
</feature>
<dbReference type="InterPro" id="IPR011009">
    <property type="entry name" value="Kinase-like_dom_sf"/>
</dbReference>
<feature type="transmembrane region" description="Helical" evidence="2">
    <location>
        <begin position="626"/>
        <end position="650"/>
    </location>
</feature>
<feature type="transmembrane region" description="Helical" evidence="2">
    <location>
        <begin position="6"/>
        <end position="23"/>
    </location>
</feature>
<gene>
    <name evidence="5" type="ORF">F4557_000757</name>
    <name evidence="4" type="ORF">GCM10009546_07140</name>
</gene>
<dbReference type="Proteomes" id="UP001501427">
    <property type="component" value="Unassembled WGS sequence"/>
</dbReference>
<reference evidence="4" key="3">
    <citation type="submission" date="2023-12" db="EMBL/GenBank/DDBJ databases">
        <authorList>
            <person name="Sun Q."/>
            <person name="Inoue M."/>
        </authorList>
    </citation>
    <scope>NUCLEOTIDE SEQUENCE</scope>
    <source>
        <strain evidence="4">JCM 10667</strain>
    </source>
</reference>
<dbReference type="AlphaFoldDB" id="A0A7W7MW00"/>
<feature type="domain" description="ABC1 atypical kinase-like" evidence="3">
    <location>
        <begin position="189"/>
        <end position="435"/>
    </location>
</feature>
<evidence type="ECO:0000259" key="3">
    <source>
        <dbReference type="Pfam" id="PF03109"/>
    </source>
</evidence>
<keyword evidence="2" id="KW-0812">Transmembrane</keyword>
<evidence type="ECO:0000256" key="2">
    <source>
        <dbReference type="SAM" id="Phobius"/>
    </source>
</evidence>
<name>A0A7W7MW00_9ACTN</name>
<dbReference type="SUPFAM" id="SSF56112">
    <property type="entry name" value="Protein kinase-like (PK-like)"/>
    <property type="match status" value="1"/>
</dbReference>
<proteinExistence type="inferred from homology"/>
<dbReference type="InterPro" id="IPR050154">
    <property type="entry name" value="UbiB_kinase"/>
</dbReference>
<dbReference type="EMBL" id="JACHMV010000001">
    <property type="protein sequence ID" value="MBB4772339.1"/>
    <property type="molecule type" value="Genomic_DNA"/>
</dbReference>
<evidence type="ECO:0000313" key="6">
    <source>
        <dbReference type="Proteomes" id="UP000549343"/>
    </source>
</evidence>
<keyword evidence="2" id="KW-1133">Transmembrane helix</keyword>
<feature type="transmembrane region" description="Helical" evidence="2">
    <location>
        <begin position="595"/>
        <end position="614"/>
    </location>
</feature>
<evidence type="ECO:0000313" key="4">
    <source>
        <dbReference type="EMBL" id="GAA0547630.1"/>
    </source>
</evidence>
<keyword evidence="7" id="KW-1185">Reference proteome</keyword>
<feature type="transmembrane region" description="Helical" evidence="2">
    <location>
        <begin position="35"/>
        <end position="57"/>
    </location>
</feature>
<organism evidence="5 6">
    <name type="scientific">Actinomadura livida</name>
    <dbReference type="NCBI Taxonomy" id="79909"/>
    <lineage>
        <taxon>Bacteria</taxon>
        <taxon>Bacillati</taxon>
        <taxon>Actinomycetota</taxon>
        <taxon>Actinomycetes</taxon>
        <taxon>Streptosporangiales</taxon>
        <taxon>Thermomonosporaceae</taxon>
        <taxon>Actinomadura</taxon>
    </lineage>
</organism>
<dbReference type="EMBL" id="BAAAHD010000002">
    <property type="protein sequence ID" value="GAA0547630.1"/>
    <property type="molecule type" value="Genomic_DNA"/>
</dbReference>
<dbReference type="InterPro" id="IPR004147">
    <property type="entry name" value="ABC1_dom"/>
</dbReference>
<dbReference type="RefSeq" id="WP_229808622.1">
    <property type="nucleotide sequence ID" value="NZ_BAAAHD010000002.1"/>
</dbReference>
<dbReference type="Pfam" id="PF03109">
    <property type="entry name" value="ABC1"/>
    <property type="match status" value="1"/>
</dbReference>
<comment type="caution">
    <text evidence="5">The sequence shown here is derived from an EMBL/GenBank/DDBJ whole genome shotgun (WGS) entry which is preliminary data.</text>
</comment>
<evidence type="ECO:0000313" key="5">
    <source>
        <dbReference type="EMBL" id="MBB4772339.1"/>
    </source>
</evidence>
<dbReference type="CDD" id="cd05121">
    <property type="entry name" value="ABC1_ADCK3-like"/>
    <property type="match status" value="1"/>
</dbReference>
<evidence type="ECO:0000313" key="7">
    <source>
        <dbReference type="Proteomes" id="UP001501427"/>
    </source>
</evidence>